<feature type="compositionally biased region" description="Basic and acidic residues" evidence="1">
    <location>
        <begin position="51"/>
        <end position="65"/>
    </location>
</feature>
<sequence>MEKKQQRRPNPPAVHGGHSLWPGEVWAALPLSVRPGPLQPLQTGPGGHSELPSKETHTSHVERRAPARRRKQRMLKNGRAFVQPGHEKNFFHPLAGGGCYFHWYLAGGGRYFHTLRTTYILDVIAQVIESTKYCPLLFCSD</sequence>
<accession>A0A9D3MG90</accession>
<comment type="caution">
    <text evidence="2">The sequence shown here is derived from an EMBL/GenBank/DDBJ whole genome shotgun (WGS) entry which is preliminary data.</text>
</comment>
<evidence type="ECO:0000313" key="3">
    <source>
        <dbReference type="Proteomes" id="UP001044222"/>
    </source>
</evidence>
<keyword evidence="3" id="KW-1185">Reference proteome</keyword>
<dbReference type="AlphaFoldDB" id="A0A9D3MG90"/>
<organism evidence="2 3">
    <name type="scientific">Anguilla anguilla</name>
    <name type="common">European freshwater eel</name>
    <name type="synonym">Muraena anguilla</name>
    <dbReference type="NCBI Taxonomy" id="7936"/>
    <lineage>
        <taxon>Eukaryota</taxon>
        <taxon>Metazoa</taxon>
        <taxon>Chordata</taxon>
        <taxon>Craniata</taxon>
        <taxon>Vertebrata</taxon>
        <taxon>Euteleostomi</taxon>
        <taxon>Actinopterygii</taxon>
        <taxon>Neopterygii</taxon>
        <taxon>Teleostei</taxon>
        <taxon>Anguilliformes</taxon>
        <taxon>Anguillidae</taxon>
        <taxon>Anguilla</taxon>
    </lineage>
</organism>
<protein>
    <submittedName>
        <fullName evidence="2">Uncharacterized protein</fullName>
    </submittedName>
</protein>
<evidence type="ECO:0000313" key="2">
    <source>
        <dbReference type="EMBL" id="KAG5846685.1"/>
    </source>
</evidence>
<gene>
    <name evidence="2" type="ORF">ANANG_G00117600</name>
</gene>
<dbReference type="Proteomes" id="UP001044222">
    <property type="component" value="Unassembled WGS sequence"/>
</dbReference>
<proteinExistence type="predicted"/>
<reference evidence="2" key="1">
    <citation type="submission" date="2021-01" db="EMBL/GenBank/DDBJ databases">
        <title>A chromosome-scale assembly of European eel, Anguilla anguilla.</title>
        <authorList>
            <person name="Henkel C."/>
            <person name="Jong-Raadsen S.A."/>
            <person name="Dufour S."/>
            <person name="Weltzien F.-A."/>
            <person name="Palstra A.P."/>
            <person name="Pelster B."/>
            <person name="Spaink H.P."/>
            <person name="Van Den Thillart G.E."/>
            <person name="Jansen H."/>
            <person name="Zahm M."/>
            <person name="Klopp C."/>
            <person name="Cedric C."/>
            <person name="Louis A."/>
            <person name="Berthelot C."/>
            <person name="Parey E."/>
            <person name="Roest Crollius H."/>
            <person name="Montfort J."/>
            <person name="Robinson-Rechavi M."/>
            <person name="Bucao C."/>
            <person name="Bouchez O."/>
            <person name="Gislard M."/>
            <person name="Lluch J."/>
            <person name="Milhes M."/>
            <person name="Lampietro C."/>
            <person name="Lopez Roques C."/>
            <person name="Donnadieu C."/>
            <person name="Braasch I."/>
            <person name="Desvignes T."/>
            <person name="Postlethwait J."/>
            <person name="Bobe J."/>
            <person name="Guiguen Y."/>
            <person name="Dirks R."/>
        </authorList>
    </citation>
    <scope>NUCLEOTIDE SEQUENCE</scope>
    <source>
        <strain evidence="2">Tag_6206</strain>
        <tissue evidence="2">Liver</tissue>
    </source>
</reference>
<dbReference type="EMBL" id="JAFIRN010000006">
    <property type="protein sequence ID" value="KAG5846685.1"/>
    <property type="molecule type" value="Genomic_DNA"/>
</dbReference>
<name>A0A9D3MG90_ANGAN</name>
<feature type="region of interest" description="Disordered" evidence="1">
    <location>
        <begin position="1"/>
        <end position="20"/>
    </location>
</feature>
<evidence type="ECO:0000256" key="1">
    <source>
        <dbReference type="SAM" id="MobiDB-lite"/>
    </source>
</evidence>
<feature type="region of interest" description="Disordered" evidence="1">
    <location>
        <begin position="36"/>
        <end position="74"/>
    </location>
</feature>